<evidence type="ECO:0000256" key="1">
    <source>
        <dbReference type="SAM" id="MobiDB-lite"/>
    </source>
</evidence>
<organism evidence="2 3">
    <name type="scientific">Cymbomonas tetramitiformis</name>
    <dbReference type="NCBI Taxonomy" id="36881"/>
    <lineage>
        <taxon>Eukaryota</taxon>
        <taxon>Viridiplantae</taxon>
        <taxon>Chlorophyta</taxon>
        <taxon>Pyramimonadophyceae</taxon>
        <taxon>Pyramimonadales</taxon>
        <taxon>Pyramimonadaceae</taxon>
        <taxon>Cymbomonas</taxon>
    </lineage>
</organism>
<comment type="caution">
    <text evidence="2">The sequence shown here is derived from an EMBL/GenBank/DDBJ whole genome shotgun (WGS) entry which is preliminary data.</text>
</comment>
<feature type="compositionally biased region" description="Basic and acidic residues" evidence="1">
    <location>
        <begin position="1"/>
        <end position="11"/>
    </location>
</feature>
<gene>
    <name evidence="2" type="ORF">CYMTET_46960</name>
</gene>
<name>A0AAE0EWF7_9CHLO</name>
<accession>A0AAE0EWF7</accession>
<evidence type="ECO:0000313" key="3">
    <source>
        <dbReference type="Proteomes" id="UP001190700"/>
    </source>
</evidence>
<feature type="region of interest" description="Disordered" evidence="1">
    <location>
        <begin position="1"/>
        <end position="22"/>
    </location>
</feature>
<dbReference type="EMBL" id="LGRX02032914">
    <property type="protein sequence ID" value="KAK3243383.1"/>
    <property type="molecule type" value="Genomic_DNA"/>
</dbReference>
<dbReference type="AlphaFoldDB" id="A0AAE0EWF7"/>
<keyword evidence="3" id="KW-1185">Reference proteome</keyword>
<feature type="compositionally biased region" description="Low complexity" evidence="1">
    <location>
        <begin position="12"/>
        <end position="22"/>
    </location>
</feature>
<reference evidence="2 3" key="1">
    <citation type="journal article" date="2015" name="Genome Biol. Evol.">
        <title>Comparative Genomics of a Bacterivorous Green Alga Reveals Evolutionary Causalities and Consequences of Phago-Mixotrophic Mode of Nutrition.</title>
        <authorList>
            <person name="Burns J.A."/>
            <person name="Paasch A."/>
            <person name="Narechania A."/>
            <person name="Kim E."/>
        </authorList>
    </citation>
    <scope>NUCLEOTIDE SEQUENCE [LARGE SCALE GENOMIC DNA]</scope>
    <source>
        <strain evidence="2 3">PLY_AMNH</strain>
    </source>
</reference>
<proteinExistence type="predicted"/>
<sequence>MLPSRPLERPKGSPLSLPLRSSAPSPVAKLLELTLVSCSRLLCPVTSREAWVMMVTDEKIVKPHRVTYVDSACLLIYGLRKAGTTRDILVLVEPTISTKRRT</sequence>
<evidence type="ECO:0000313" key="2">
    <source>
        <dbReference type="EMBL" id="KAK3243383.1"/>
    </source>
</evidence>
<protein>
    <submittedName>
        <fullName evidence="2">Uncharacterized protein</fullName>
    </submittedName>
</protein>
<dbReference type="Proteomes" id="UP001190700">
    <property type="component" value="Unassembled WGS sequence"/>
</dbReference>